<comment type="subcellular location">
    <subcellularLocation>
        <location evidence="1">Cell membrane</location>
        <topology evidence="1">Single-pass membrane protein</topology>
    </subcellularLocation>
</comment>
<name>K6WIQ1_9ACTN</name>
<accession>K6WIQ1</accession>
<dbReference type="EMBL" id="BAHC01000235">
    <property type="protein sequence ID" value="GAB93666.1"/>
    <property type="molecule type" value="Genomic_DNA"/>
</dbReference>
<evidence type="ECO:0000313" key="8">
    <source>
        <dbReference type="EMBL" id="GAB93666.1"/>
    </source>
</evidence>
<feature type="transmembrane region" description="Helical" evidence="6">
    <location>
        <begin position="40"/>
        <end position="63"/>
    </location>
</feature>
<evidence type="ECO:0000256" key="3">
    <source>
        <dbReference type="ARBA" id="ARBA00022692"/>
    </source>
</evidence>
<proteinExistence type="predicted"/>
<keyword evidence="5 6" id="KW-0472">Membrane</keyword>
<keyword evidence="2" id="KW-1003">Cell membrane</keyword>
<reference evidence="8 9" key="1">
    <citation type="submission" date="2012-08" db="EMBL/GenBank/DDBJ databases">
        <title>Whole genome shotgun sequence of Gordonia rhizosphera NBRC 16068.</title>
        <authorList>
            <person name="Takarada H."/>
            <person name="Isaki S."/>
            <person name="Hosoyama A."/>
            <person name="Tsuchikane K."/>
            <person name="Katsumata H."/>
            <person name="Baba S."/>
            <person name="Ohji S."/>
            <person name="Yamazaki S."/>
            <person name="Fujita N."/>
        </authorList>
    </citation>
    <scope>NUCLEOTIDE SEQUENCE [LARGE SCALE GENOMIC DNA]</scope>
    <source>
        <strain evidence="8 9">NBRC 16068</strain>
    </source>
</reference>
<dbReference type="InterPro" id="IPR007168">
    <property type="entry name" value="Phageshock_PspC_N"/>
</dbReference>
<evidence type="ECO:0000259" key="7">
    <source>
        <dbReference type="Pfam" id="PF04024"/>
    </source>
</evidence>
<dbReference type="PANTHER" id="PTHR33885:SF3">
    <property type="entry name" value="PHAGE SHOCK PROTEIN C"/>
    <property type="match status" value="1"/>
</dbReference>
<dbReference type="OrthoDB" id="7359894at2"/>
<dbReference type="Pfam" id="PF04024">
    <property type="entry name" value="PspC"/>
    <property type="match status" value="1"/>
</dbReference>
<sequence>MTTPAPTTPRLMRSRDDAWLGGVCGGIAKRFGWDAAIVRALFVVSILLPGPQVLLYIALWIVIPREPATPPSLPEANPPAPYPPAAV</sequence>
<feature type="domain" description="Phage shock protein PspC N-terminal" evidence="7">
    <location>
        <begin position="10"/>
        <end position="66"/>
    </location>
</feature>
<dbReference type="PANTHER" id="PTHR33885">
    <property type="entry name" value="PHAGE SHOCK PROTEIN C"/>
    <property type="match status" value="1"/>
</dbReference>
<evidence type="ECO:0000313" key="9">
    <source>
        <dbReference type="Proteomes" id="UP000008363"/>
    </source>
</evidence>
<dbReference type="eggNOG" id="COG1983">
    <property type="taxonomic scope" value="Bacteria"/>
</dbReference>
<dbReference type="AlphaFoldDB" id="K6WIQ1"/>
<keyword evidence="9" id="KW-1185">Reference proteome</keyword>
<dbReference type="GO" id="GO:0005886">
    <property type="term" value="C:plasma membrane"/>
    <property type="evidence" value="ECO:0007669"/>
    <property type="project" value="UniProtKB-SubCell"/>
</dbReference>
<comment type="caution">
    <text evidence="8">The sequence shown here is derived from an EMBL/GenBank/DDBJ whole genome shotgun (WGS) entry which is preliminary data.</text>
</comment>
<evidence type="ECO:0000256" key="2">
    <source>
        <dbReference type="ARBA" id="ARBA00022475"/>
    </source>
</evidence>
<evidence type="ECO:0000256" key="5">
    <source>
        <dbReference type="ARBA" id="ARBA00023136"/>
    </source>
</evidence>
<evidence type="ECO:0000256" key="1">
    <source>
        <dbReference type="ARBA" id="ARBA00004162"/>
    </source>
</evidence>
<dbReference type="InterPro" id="IPR052027">
    <property type="entry name" value="PspC"/>
</dbReference>
<evidence type="ECO:0000256" key="6">
    <source>
        <dbReference type="SAM" id="Phobius"/>
    </source>
</evidence>
<gene>
    <name evidence="8" type="ORF">GORHZ_235_00150</name>
</gene>
<organism evidence="8 9">
    <name type="scientific">Gordonia rhizosphera NBRC 16068</name>
    <dbReference type="NCBI Taxonomy" id="1108045"/>
    <lineage>
        <taxon>Bacteria</taxon>
        <taxon>Bacillati</taxon>
        <taxon>Actinomycetota</taxon>
        <taxon>Actinomycetes</taxon>
        <taxon>Mycobacteriales</taxon>
        <taxon>Gordoniaceae</taxon>
        <taxon>Gordonia</taxon>
    </lineage>
</organism>
<dbReference type="Proteomes" id="UP000008363">
    <property type="component" value="Unassembled WGS sequence"/>
</dbReference>
<dbReference type="STRING" id="1108045.GORHZ_235_00150"/>
<evidence type="ECO:0000256" key="4">
    <source>
        <dbReference type="ARBA" id="ARBA00022989"/>
    </source>
</evidence>
<keyword evidence="3 6" id="KW-0812">Transmembrane</keyword>
<dbReference type="RefSeq" id="WP_006339120.1">
    <property type="nucleotide sequence ID" value="NZ_BAHC01000235.1"/>
</dbReference>
<protein>
    <recommendedName>
        <fullName evidence="7">Phage shock protein PspC N-terminal domain-containing protein</fullName>
    </recommendedName>
</protein>
<keyword evidence="4 6" id="KW-1133">Transmembrane helix</keyword>